<dbReference type="EMBL" id="KY684105">
    <property type="protein sequence ID" value="ARF10982.1"/>
    <property type="molecule type" value="Genomic_DNA"/>
</dbReference>
<gene>
    <name evidence="1" type="ORF">Hokovirus_3_255</name>
</gene>
<name>A0A1V0SGY6_9VIRU</name>
<sequence length="126" mass="15175">MLVTSVMKHFENEIQNLKLCKPTKSKKLIEYREQKQIYLNYINIFKNYKNNTSLMNDVNDISTICMENCRYLYDQYNKYNVKFFADKVVIIDIIKYLNKTGFINTILTKLSPHFYKTHNNILEIIK</sequence>
<proteinExistence type="predicted"/>
<protein>
    <submittedName>
        <fullName evidence="1">Uncharacterized protein</fullName>
    </submittedName>
</protein>
<evidence type="ECO:0000313" key="1">
    <source>
        <dbReference type="EMBL" id="ARF10982.1"/>
    </source>
</evidence>
<organism evidence="1">
    <name type="scientific">Hokovirus HKV1</name>
    <dbReference type="NCBI Taxonomy" id="1977638"/>
    <lineage>
        <taxon>Viruses</taxon>
        <taxon>Varidnaviria</taxon>
        <taxon>Bamfordvirae</taxon>
        <taxon>Nucleocytoviricota</taxon>
        <taxon>Megaviricetes</taxon>
        <taxon>Imitervirales</taxon>
        <taxon>Mimiviridae</taxon>
        <taxon>Klosneuvirinae</taxon>
        <taxon>Hokovirus</taxon>
    </lineage>
</organism>
<reference evidence="1" key="1">
    <citation type="journal article" date="2017" name="Science">
        <title>Giant viruses with an expanded complement of translation system components.</title>
        <authorList>
            <person name="Schulz F."/>
            <person name="Yutin N."/>
            <person name="Ivanova N.N."/>
            <person name="Ortega D.R."/>
            <person name="Lee T.K."/>
            <person name="Vierheilig J."/>
            <person name="Daims H."/>
            <person name="Horn M."/>
            <person name="Wagner M."/>
            <person name="Jensen G.J."/>
            <person name="Kyrpides N.C."/>
            <person name="Koonin E.V."/>
            <person name="Woyke T."/>
        </authorList>
    </citation>
    <scope>NUCLEOTIDE SEQUENCE</scope>
    <source>
        <strain evidence="1">HKV1</strain>
    </source>
</reference>
<accession>A0A1V0SGY6</accession>